<feature type="non-terminal residue" evidence="1">
    <location>
        <position position="67"/>
    </location>
</feature>
<dbReference type="Proteomes" id="UP000053477">
    <property type="component" value="Unassembled WGS sequence"/>
</dbReference>
<dbReference type="InParanoid" id="A0A0H2RFL7"/>
<keyword evidence="2" id="KW-1185">Reference proteome</keyword>
<dbReference type="InterPro" id="IPR036397">
    <property type="entry name" value="RNaseH_sf"/>
</dbReference>
<name>A0A0H2RFL7_9AGAM</name>
<dbReference type="SUPFAM" id="SSF53098">
    <property type="entry name" value="Ribonuclease H-like"/>
    <property type="match status" value="1"/>
</dbReference>
<dbReference type="AlphaFoldDB" id="A0A0H2RFL7"/>
<protein>
    <submittedName>
        <fullName evidence="1">Uncharacterized protein</fullName>
    </submittedName>
</protein>
<reference evidence="1 2" key="1">
    <citation type="submission" date="2015-04" db="EMBL/GenBank/DDBJ databases">
        <title>Complete genome sequence of Schizopora paradoxa KUC8140, a cosmopolitan wood degrader in East Asia.</title>
        <authorList>
            <consortium name="DOE Joint Genome Institute"/>
            <person name="Min B."/>
            <person name="Park H."/>
            <person name="Jang Y."/>
            <person name="Kim J.-J."/>
            <person name="Kim K.H."/>
            <person name="Pangilinan J."/>
            <person name="Lipzen A."/>
            <person name="Riley R."/>
            <person name="Grigoriev I.V."/>
            <person name="Spatafora J.W."/>
            <person name="Choi I.-G."/>
        </authorList>
    </citation>
    <scope>NUCLEOTIDE SEQUENCE [LARGE SCALE GENOMIC DNA]</scope>
    <source>
        <strain evidence="1 2">KUC8140</strain>
    </source>
</reference>
<dbReference type="Gene3D" id="3.30.420.10">
    <property type="entry name" value="Ribonuclease H-like superfamily/Ribonuclease H"/>
    <property type="match status" value="1"/>
</dbReference>
<feature type="non-terminal residue" evidence="1">
    <location>
        <position position="1"/>
    </location>
</feature>
<dbReference type="GO" id="GO:0003676">
    <property type="term" value="F:nucleic acid binding"/>
    <property type="evidence" value="ECO:0007669"/>
    <property type="project" value="InterPro"/>
</dbReference>
<gene>
    <name evidence="1" type="ORF">SCHPADRAFT_798625</name>
</gene>
<dbReference type="STRING" id="27342.A0A0H2RFL7"/>
<accession>A0A0H2RFL7</accession>
<dbReference type="OrthoDB" id="3265515at2759"/>
<dbReference type="EMBL" id="KQ087137">
    <property type="protein sequence ID" value="KLO03721.1"/>
    <property type="molecule type" value="Genomic_DNA"/>
</dbReference>
<evidence type="ECO:0000313" key="1">
    <source>
        <dbReference type="EMBL" id="KLO03721.1"/>
    </source>
</evidence>
<proteinExistence type="predicted"/>
<evidence type="ECO:0000313" key="2">
    <source>
        <dbReference type="Proteomes" id="UP000053477"/>
    </source>
</evidence>
<organism evidence="1 2">
    <name type="scientific">Schizopora paradoxa</name>
    <dbReference type="NCBI Taxonomy" id="27342"/>
    <lineage>
        <taxon>Eukaryota</taxon>
        <taxon>Fungi</taxon>
        <taxon>Dikarya</taxon>
        <taxon>Basidiomycota</taxon>
        <taxon>Agaricomycotina</taxon>
        <taxon>Agaricomycetes</taxon>
        <taxon>Hymenochaetales</taxon>
        <taxon>Schizoporaceae</taxon>
        <taxon>Schizopora</taxon>
    </lineage>
</organism>
<sequence length="67" mass="7537">AHIFIDCQPAISAIRSPSTQPAQYLLRIFHDTLSRLHRLRKSLAIHIHWVPGHEDIAGSDAADDEVK</sequence>
<dbReference type="InterPro" id="IPR012337">
    <property type="entry name" value="RNaseH-like_sf"/>
</dbReference>